<dbReference type="Gene3D" id="3.30.160.60">
    <property type="entry name" value="Classic Zinc Finger"/>
    <property type="match status" value="1"/>
</dbReference>
<keyword evidence="3" id="KW-1185">Reference proteome</keyword>
<name>A0A557SWN9_9ARCH</name>
<dbReference type="PROSITE" id="PS00028">
    <property type="entry name" value="ZINC_FINGER_C2H2_1"/>
    <property type="match status" value="1"/>
</dbReference>
<dbReference type="PROSITE" id="PS50157">
    <property type="entry name" value="ZINC_FINGER_C2H2_2"/>
    <property type="match status" value="1"/>
</dbReference>
<evidence type="ECO:0000259" key="1">
    <source>
        <dbReference type="PROSITE" id="PS50157"/>
    </source>
</evidence>
<feature type="domain" description="C2H2-type" evidence="1">
    <location>
        <begin position="15"/>
        <end position="41"/>
    </location>
</feature>
<gene>
    <name evidence="2" type="ORF">NARC_50195</name>
</gene>
<organism evidence="2 3">
    <name type="scientific">Candidatus Nitrosocosmicus arcticus</name>
    <dbReference type="NCBI Taxonomy" id="2035267"/>
    <lineage>
        <taxon>Archaea</taxon>
        <taxon>Nitrososphaerota</taxon>
        <taxon>Nitrososphaeria</taxon>
        <taxon>Nitrososphaerales</taxon>
        <taxon>Nitrososphaeraceae</taxon>
        <taxon>Candidatus Nitrosocosmicus</taxon>
    </lineage>
</organism>
<accession>A0A557SWN9</accession>
<protein>
    <recommendedName>
        <fullName evidence="1">C2H2-type domain-containing protein</fullName>
    </recommendedName>
</protein>
<evidence type="ECO:0000313" key="3">
    <source>
        <dbReference type="Proteomes" id="UP000315289"/>
    </source>
</evidence>
<dbReference type="Proteomes" id="UP000315289">
    <property type="component" value="Unassembled WGS sequence"/>
</dbReference>
<proteinExistence type="predicted"/>
<dbReference type="AlphaFoldDB" id="A0A557SWN9"/>
<reference evidence="2 3" key="1">
    <citation type="journal article" date="2019" name="Front. Microbiol.">
        <title>Ammonia Oxidation by the Arctic Terrestrial Thaumarchaeote Candidatus Nitrosocosmicus arcticus Is Stimulated by Increasing Temperatures.</title>
        <authorList>
            <person name="Alves R.J.E."/>
            <person name="Kerou M."/>
            <person name="Zappe A."/>
            <person name="Bittner R."/>
            <person name="Abby S.S."/>
            <person name="Schmidt H.A."/>
            <person name="Pfeifer K."/>
            <person name="Schleper C."/>
        </authorList>
    </citation>
    <scope>NUCLEOTIDE SEQUENCE [LARGE SCALE GENOMIC DNA]</scope>
    <source>
        <strain evidence="2 3">Kfb</strain>
    </source>
</reference>
<dbReference type="EMBL" id="VOAH01000005">
    <property type="protein sequence ID" value="TVP41014.1"/>
    <property type="molecule type" value="Genomic_DNA"/>
</dbReference>
<comment type="caution">
    <text evidence="2">The sequence shown here is derived from an EMBL/GenBank/DDBJ whole genome shotgun (WGS) entry which is preliminary data.</text>
</comment>
<sequence length="41" mass="4638">MKNSDENSTNVKASFPCDKCDQTFGSRQELKEHGRSAHQLL</sequence>
<evidence type="ECO:0000313" key="2">
    <source>
        <dbReference type="EMBL" id="TVP41014.1"/>
    </source>
</evidence>
<dbReference type="InterPro" id="IPR013087">
    <property type="entry name" value="Znf_C2H2_type"/>
</dbReference>